<organism evidence="2 3">
    <name type="scientific">Candidatus Parvarchaeum acidiphilum ARMAN-4</name>
    <dbReference type="NCBI Taxonomy" id="662760"/>
    <lineage>
        <taxon>Archaea</taxon>
        <taxon>Candidatus Parvarchaeota</taxon>
        <taxon>Candidatus Parvarchaeum</taxon>
    </lineage>
</organism>
<feature type="transmembrane region" description="Helical" evidence="1">
    <location>
        <begin position="7"/>
        <end position="28"/>
    </location>
</feature>
<protein>
    <submittedName>
        <fullName evidence="2">Uncharacterized protein</fullName>
    </submittedName>
</protein>
<evidence type="ECO:0000313" key="3">
    <source>
        <dbReference type="Proteomes" id="UP000009375"/>
    </source>
</evidence>
<evidence type="ECO:0000313" key="2">
    <source>
        <dbReference type="EMBL" id="EEZ93038.1"/>
    </source>
</evidence>
<sequence length="401" mass="42831">MAIERERIPAVVILMLILIGSIVIYLLLVPPPVAYKLLGINNTTTVTPSIPAGEYYQNLNTYIGGNSQPINTSYTLGTFGVNYPIINSTVFNTSEVSIGSSIFGSSSYDMDLNFSKSSVYFIEITVQSVSGTPKLSFSLNGKSFFSTLPAKNETIIEQVPASSLTKNIISITDSLNGFALSQSFKLSKIEIIKEAGKNNEDIIPVKILTFSGVGDYSIDYTPIGYGGLNVSVNNQVISSITSGTDAEITASIPSIIISKAVRNSNLSSSSIILPLNFNVAFQPSENVSYEIADASLNYKIPYIASNSPTVYYSVNATNSSYLLTLYVSSIIKNGSISLYFTPSNTNLTIAANTLSIGENVLFLPASDIGINAVKGNYSGTIKLSTNGLVIPSYISIKSVEG</sequence>
<keyword evidence="1" id="KW-0472">Membrane</keyword>
<reference evidence="2 3" key="1">
    <citation type="journal article" date="2010" name="Proc. Natl. Acad. Sci. U.S.A.">
        <title>Enigmatic, ultrasmall, uncultivated Archaea.</title>
        <authorList>
            <person name="Baker B.J."/>
            <person name="Comolli L.R."/>
            <person name="Dick G.J."/>
            <person name="Hauser L.J."/>
            <person name="Hyatt D."/>
            <person name="Dill B.D."/>
            <person name="Land M.L."/>
            <person name="Verberkmoes N.C."/>
            <person name="Hettich R.L."/>
            <person name="Banfield J.F."/>
        </authorList>
    </citation>
    <scope>NUCLEOTIDE SEQUENCE [LARGE SCALE GENOMIC DNA]</scope>
</reference>
<dbReference type="Proteomes" id="UP000009375">
    <property type="component" value="Unassembled WGS sequence"/>
</dbReference>
<evidence type="ECO:0000256" key="1">
    <source>
        <dbReference type="SAM" id="Phobius"/>
    </source>
</evidence>
<keyword evidence="1" id="KW-1133">Transmembrane helix</keyword>
<dbReference type="AlphaFoldDB" id="D2EF12"/>
<keyword evidence="1" id="KW-0812">Transmembrane</keyword>
<dbReference type="EMBL" id="GG730043">
    <property type="protein sequence ID" value="EEZ93038.1"/>
    <property type="molecule type" value="Genomic_DNA"/>
</dbReference>
<accession>D2EF12</accession>
<proteinExistence type="predicted"/>
<name>D2EF12_PARA4</name>
<gene>
    <name evidence="2" type="ORF">BJBARM4_0319</name>
</gene>